<dbReference type="Pfam" id="PF07534">
    <property type="entry name" value="TLD"/>
    <property type="match status" value="1"/>
</dbReference>
<dbReference type="SMART" id="SM00225">
    <property type="entry name" value="BTB"/>
    <property type="match status" value="1"/>
</dbReference>
<evidence type="ECO:0000259" key="2">
    <source>
        <dbReference type="PROSITE" id="PS51886"/>
    </source>
</evidence>
<dbReference type="InterPro" id="IPR000210">
    <property type="entry name" value="BTB/POZ_dom"/>
</dbReference>
<reference evidence="3" key="1">
    <citation type="submission" date="2021-06" db="EMBL/GenBank/DDBJ databases">
        <authorList>
            <person name="Kallberg Y."/>
            <person name="Tangrot J."/>
            <person name="Rosling A."/>
        </authorList>
    </citation>
    <scope>NUCLEOTIDE SEQUENCE</scope>
    <source>
        <strain evidence="3">CL551</strain>
    </source>
</reference>
<feature type="domain" description="BTB" evidence="1">
    <location>
        <begin position="14"/>
        <end position="85"/>
    </location>
</feature>
<dbReference type="PROSITE" id="PS50097">
    <property type="entry name" value="BTB"/>
    <property type="match status" value="1"/>
</dbReference>
<accession>A0A9N9E3W2</accession>
<name>A0A9N9E3W2_9GLOM</name>
<dbReference type="Gene3D" id="3.30.710.10">
    <property type="entry name" value="Potassium Channel Kv1.1, Chain A"/>
    <property type="match status" value="1"/>
</dbReference>
<comment type="caution">
    <text evidence="3">The sequence shown here is derived from an EMBL/GenBank/DDBJ whole genome shotgun (WGS) entry which is preliminary data.</text>
</comment>
<keyword evidence="4" id="KW-1185">Reference proteome</keyword>
<dbReference type="CDD" id="cd18186">
    <property type="entry name" value="BTB_POZ_ZBTB_KLHL-like"/>
    <property type="match status" value="1"/>
</dbReference>
<dbReference type="InterPro" id="IPR051481">
    <property type="entry name" value="BTB-POZ/Galectin-3-binding"/>
</dbReference>
<dbReference type="OrthoDB" id="298084at2759"/>
<dbReference type="PANTHER" id="PTHR24410">
    <property type="entry name" value="HL07962P-RELATED"/>
    <property type="match status" value="1"/>
</dbReference>
<evidence type="ECO:0000259" key="1">
    <source>
        <dbReference type="PROSITE" id="PS50097"/>
    </source>
</evidence>
<dbReference type="EMBL" id="CAJVPV010011215">
    <property type="protein sequence ID" value="CAG8658980.1"/>
    <property type="molecule type" value="Genomic_DNA"/>
</dbReference>
<gene>
    <name evidence="3" type="ORF">AMORRO_LOCUS10319</name>
</gene>
<sequence>MKDFKQLYENKDDYDVIIYAGEESKELHAHSLVLRTRSPYFRGVLSYELTKKQNGYFIFKKQDISASTFDVILKFIYYGVVDLRELGSTEVLKVLVAADELGLQKSINYIQKFLIENRDDFLREDPVGMLNIVSGHETFDDLKKFCVEAILVDPDVLFNSNSPELKSNVREFKDQDFKILAKRLRNCIPLIRFHEISMEDFYLRVLPFKKILSKELRDDIIRCYMVTKAIPHCNVYPPRIPTLPSMLINWKHLILFASWIDKKAEYYTSFSQVSYELELLYRSSRDGNYDNSFYQKCADQGATIVVCKIDDPKRLVGGYNPLGWSSSNSSRETKESFIFLFNDHTNIKEGFYLGLNETNQTCYFNSSFAFGSDLACSFTYWSAKPRQYKNIGIPNTFIASNCEVFKVVKKN</sequence>
<feature type="domain" description="TLDc" evidence="2">
    <location>
        <begin position="246"/>
        <end position="408"/>
    </location>
</feature>
<dbReference type="PROSITE" id="PS51886">
    <property type="entry name" value="TLDC"/>
    <property type="match status" value="1"/>
</dbReference>
<dbReference type="Proteomes" id="UP000789342">
    <property type="component" value="Unassembled WGS sequence"/>
</dbReference>
<organism evidence="3 4">
    <name type="scientific">Acaulospora morrowiae</name>
    <dbReference type="NCBI Taxonomy" id="94023"/>
    <lineage>
        <taxon>Eukaryota</taxon>
        <taxon>Fungi</taxon>
        <taxon>Fungi incertae sedis</taxon>
        <taxon>Mucoromycota</taxon>
        <taxon>Glomeromycotina</taxon>
        <taxon>Glomeromycetes</taxon>
        <taxon>Diversisporales</taxon>
        <taxon>Acaulosporaceae</taxon>
        <taxon>Acaulospora</taxon>
    </lineage>
</organism>
<dbReference type="InterPro" id="IPR011333">
    <property type="entry name" value="SKP1/BTB/POZ_sf"/>
</dbReference>
<evidence type="ECO:0000313" key="3">
    <source>
        <dbReference type="EMBL" id="CAG8658980.1"/>
    </source>
</evidence>
<evidence type="ECO:0000313" key="4">
    <source>
        <dbReference type="Proteomes" id="UP000789342"/>
    </source>
</evidence>
<dbReference type="AlphaFoldDB" id="A0A9N9E3W2"/>
<dbReference type="PANTHER" id="PTHR24410:SF23">
    <property type="entry name" value="BTB DOMAIN-CONTAINING PROTEIN-RELATED"/>
    <property type="match status" value="1"/>
</dbReference>
<dbReference type="Pfam" id="PF00651">
    <property type="entry name" value="BTB"/>
    <property type="match status" value="1"/>
</dbReference>
<dbReference type="InterPro" id="IPR006571">
    <property type="entry name" value="TLDc_dom"/>
</dbReference>
<dbReference type="SUPFAM" id="SSF54695">
    <property type="entry name" value="POZ domain"/>
    <property type="match status" value="1"/>
</dbReference>
<proteinExistence type="predicted"/>
<protein>
    <submittedName>
        <fullName evidence="3">15870_t:CDS:1</fullName>
    </submittedName>
</protein>